<feature type="transmembrane region" description="Helical" evidence="7">
    <location>
        <begin position="190"/>
        <end position="210"/>
    </location>
</feature>
<dbReference type="AlphaFoldDB" id="A0ABC9SQF4"/>
<dbReference type="InterPro" id="IPR002668">
    <property type="entry name" value="CNT_N_dom"/>
</dbReference>
<keyword evidence="6 7" id="KW-0472">Membrane</keyword>
<accession>A0ABC9SQF4</accession>
<evidence type="ECO:0000256" key="7">
    <source>
        <dbReference type="SAM" id="Phobius"/>
    </source>
</evidence>
<evidence type="ECO:0000259" key="9">
    <source>
        <dbReference type="Pfam" id="PF07662"/>
    </source>
</evidence>
<dbReference type="Pfam" id="PF07670">
    <property type="entry name" value="Gate"/>
    <property type="match status" value="1"/>
</dbReference>
<name>A0ABC9SQF4_BACCE</name>
<evidence type="ECO:0000256" key="6">
    <source>
        <dbReference type="ARBA" id="ARBA00023136"/>
    </source>
</evidence>
<dbReference type="InterPro" id="IPR011642">
    <property type="entry name" value="Gate_dom"/>
</dbReference>
<organism evidence="11 12">
    <name type="scientific">Bacillus cereus TIAC219</name>
    <dbReference type="NCBI Taxonomy" id="718222"/>
    <lineage>
        <taxon>Bacteria</taxon>
        <taxon>Bacillati</taxon>
        <taxon>Bacillota</taxon>
        <taxon>Bacilli</taxon>
        <taxon>Bacillales</taxon>
        <taxon>Bacillaceae</taxon>
        <taxon>Bacillus</taxon>
        <taxon>Bacillus cereus group</taxon>
    </lineage>
</organism>
<feature type="transmembrane region" description="Helical" evidence="7">
    <location>
        <begin position="29"/>
        <end position="49"/>
    </location>
</feature>
<evidence type="ECO:0000256" key="1">
    <source>
        <dbReference type="ARBA" id="ARBA00004651"/>
    </source>
</evidence>
<sequence length="396" mass="41506">MIRGILGIIGILAIAFLLSKDRKNIKLQTVFVGLAMLIGFAAFVMKSTIGIKALEMASNGVQHFMDYSKGGIEFVFGDLATGNFVFFFHALMVIVFISSLVSLLYYFGIMQKIVNFFGTIISKLMGVSKLEGVNAIGCVALGASEAPILIKPYLTKLTKAELFTIMTSALASVAGSILVGYAALGIPLNYLLTAAVMAIPAALLIAKIIMPATEESSVKDVNLVKDEESANMFDAMARGAQEGIQIVVSVAAMLMAFIAIVAFANGILGGVGSLFGIEGLTIESILGYLFAPLAWLIGVPNGDIMQAASFIGQKTVLNEFVAFGHLVDATMSPKAMLVVTFALCGFANFSVIAILLGSIGALAPSIRKDVAKLGFLALIGGLLANLLSAAVAGMMF</sequence>
<feature type="domain" description="Nucleoside transporter/FeoB GTPase Gate" evidence="10">
    <location>
        <begin position="88"/>
        <end position="184"/>
    </location>
</feature>
<protein>
    <submittedName>
        <fullName evidence="11">NupC family nucleoside transporter</fullName>
    </submittedName>
</protein>
<dbReference type="GO" id="GO:0005886">
    <property type="term" value="C:plasma membrane"/>
    <property type="evidence" value="ECO:0007669"/>
    <property type="project" value="UniProtKB-SubCell"/>
</dbReference>
<evidence type="ECO:0000256" key="2">
    <source>
        <dbReference type="ARBA" id="ARBA00009033"/>
    </source>
</evidence>
<evidence type="ECO:0000256" key="5">
    <source>
        <dbReference type="ARBA" id="ARBA00022989"/>
    </source>
</evidence>
<feature type="domain" description="Concentrative nucleoside transporter C-terminal" evidence="9">
    <location>
        <begin position="190"/>
        <end position="393"/>
    </location>
</feature>
<feature type="domain" description="Concentrative nucleoside transporter N-terminal" evidence="8">
    <location>
        <begin position="6"/>
        <end position="79"/>
    </location>
</feature>
<comment type="subcellular location">
    <subcellularLocation>
        <location evidence="1">Cell membrane</location>
        <topology evidence="1">Multi-pass membrane protein</topology>
    </subcellularLocation>
</comment>
<proteinExistence type="inferred from homology"/>
<keyword evidence="5 7" id="KW-1133">Transmembrane helix</keyword>
<comment type="caution">
    <text evidence="11">The sequence shown here is derived from an EMBL/GenBank/DDBJ whole genome shotgun (WGS) entry which is preliminary data.</text>
</comment>
<feature type="transmembrane region" description="Helical" evidence="7">
    <location>
        <begin position="246"/>
        <end position="268"/>
    </location>
</feature>
<feature type="transmembrane region" description="Helical" evidence="7">
    <location>
        <begin position="84"/>
        <end position="107"/>
    </location>
</feature>
<dbReference type="RefSeq" id="WP_000617919.1">
    <property type="nucleotide sequence ID" value="NZ_KB976014.1"/>
</dbReference>
<dbReference type="InterPro" id="IPR011657">
    <property type="entry name" value="CNT_C_dom"/>
</dbReference>
<evidence type="ECO:0000256" key="4">
    <source>
        <dbReference type="ARBA" id="ARBA00022692"/>
    </source>
</evidence>
<keyword evidence="3" id="KW-1003">Cell membrane</keyword>
<feature type="transmembrane region" description="Helical" evidence="7">
    <location>
        <begin position="375"/>
        <end position="395"/>
    </location>
</feature>
<evidence type="ECO:0000256" key="3">
    <source>
        <dbReference type="ARBA" id="ARBA00022475"/>
    </source>
</evidence>
<feature type="transmembrane region" description="Helical" evidence="7">
    <location>
        <begin position="335"/>
        <end position="363"/>
    </location>
</feature>
<evidence type="ECO:0000313" key="11">
    <source>
        <dbReference type="EMBL" id="EOQ57859.1"/>
    </source>
</evidence>
<keyword evidence="4 7" id="KW-0812">Transmembrane</keyword>
<dbReference type="PANTHER" id="PTHR10590">
    <property type="entry name" value="SODIUM/NUCLEOSIDE COTRANSPORTER"/>
    <property type="match status" value="1"/>
</dbReference>
<dbReference type="InterPro" id="IPR008276">
    <property type="entry name" value="C_nuclsd_transpt"/>
</dbReference>
<gene>
    <name evidence="11" type="ORF">IAY_06227</name>
</gene>
<dbReference type="Proteomes" id="UP000014060">
    <property type="component" value="Unassembled WGS sequence"/>
</dbReference>
<dbReference type="EMBL" id="AHCJ01000083">
    <property type="protein sequence ID" value="EOQ57859.1"/>
    <property type="molecule type" value="Genomic_DNA"/>
</dbReference>
<dbReference type="PANTHER" id="PTHR10590:SF4">
    <property type="entry name" value="SOLUTE CARRIER FAMILY 28 MEMBER 3"/>
    <property type="match status" value="1"/>
</dbReference>
<evidence type="ECO:0000313" key="12">
    <source>
        <dbReference type="Proteomes" id="UP000014060"/>
    </source>
</evidence>
<reference evidence="11 12" key="1">
    <citation type="submission" date="2013-01" db="EMBL/GenBank/DDBJ databases">
        <title>The Genome Sequence of Bacillus cereus TIAC219.</title>
        <authorList>
            <consortium name="The Broad Institute Genome Sequencing Platform"/>
            <consortium name="The Broad Institute Genome Sequencing Center for Infectious Disease"/>
            <person name="Feldgarden M."/>
            <person name="Van der Auwera G.A."/>
            <person name="Mahillon J."/>
            <person name="Duprez V."/>
            <person name="Timmery S."/>
            <person name="Mattelet C."/>
            <person name="Dierick K."/>
            <person name="Sun M."/>
            <person name="Yu Z."/>
            <person name="Zhu L."/>
            <person name="Hu X."/>
            <person name="Shank E.B."/>
            <person name="Swiecicka I."/>
            <person name="Hansen B.M."/>
            <person name="Andrup L."/>
            <person name="Walker B."/>
            <person name="Young S.K."/>
            <person name="Zeng Q."/>
            <person name="Gargeya S."/>
            <person name="Fitzgerald M."/>
            <person name="Haas B."/>
            <person name="Abouelleil A."/>
            <person name="Alvarado L."/>
            <person name="Arachchi H.M."/>
            <person name="Berlin A.M."/>
            <person name="Chapman S.B."/>
            <person name="Dewar J."/>
            <person name="Goldberg J."/>
            <person name="Griggs A."/>
            <person name="Gujja S."/>
            <person name="Hansen M."/>
            <person name="Howarth C."/>
            <person name="Imamovic A."/>
            <person name="Larimer J."/>
            <person name="McCowan C."/>
            <person name="Murphy C."/>
            <person name="Neiman D."/>
            <person name="Pearson M."/>
            <person name="Priest M."/>
            <person name="Roberts A."/>
            <person name="Saif S."/>
            <person name="Shea T."/>
            <person name="Sisk P."/>
            <person name="Sykes S."/>
            <person name="Wortman J."/>
            <person name="Nusbaum C."/>
            <person name="Birren B."/>
        </authorList>
    </citation>
    <scope>NUCLEOTIDE SEQUENCE [LARGE SCALE GENOMIC DNA]</scope>
    <source>
        <strain evidence="11 12">TIAC219</strain>
    </source>
</reference>
<dbReference type="Pfam" id="PF07662">
    <property type="entry name" value="Nucleos_tra2_C"/>
    <property type="match status" value="1"/>
</dbReference>
<dbReference type="Pfam" id="PF01773">
    <property type="entry name" value="Nucleos_tra2_N"/>
    <property type="match status" value="1"/>
</dbReference>
<comment type="similarity">
    <text evidence="2">Belongs to the concentrative nucleoside transporter (CNT) (TC 2.A.41) family.</text>
</comment>
<feature type="transmembrane region" description="Helical" evidence="7">
    <location>
        <begin position="162"/>
        <end position="184"/>
    </location>
</feature>
<evidence type="ECO:0000259" key="10">
    <source>
        <dbReference type="Pfam" id="PF07670"/>
    </source>
</evidence>
<evidence type="ECO:0000259" key="8">
    <source>
        <dbReference type="Pfam" id="PF01773"/>
    </source>
</evidence>